<name>A0A328B7Q0_9BACT</name>
<dbReference type="PANTHER" id="PTHR30055">
    <property type="entry name" value="HTH-TYPE TRANSCRIPTIONAL REGULATOR RUTR"/>
    <property type="match status" value="1"/>
</dbReference>
<dbReference type="SUPFAM" id="SSF48498">
    <property type="entry name" value="Tetracyclin repressor-like, C-terminal domain"/>
    <property type="match status" value="1"/>
</dbReference>
<dbReference type="RefSeq" id="WP_111480112.1">
    <property type="nucleotide sequence ID" value="NZ_QHKM01000009.1"/>
</dbReference>
<dbReference type="PRINTS" id="PR00455">
    <property type="entry name" value="HTHTETR"/>
</dbReference>
<dbReference type="InterPro" id="IPR009057">
    <property type="entry name" value="Homeodomain-like_sf"/>
</dbReference>
<dbReference type="Gene3D" id="1.10.357.10">
    <property type="entry name" value="Tetracycline Repressor, domain 2"/>
    <property type="match status" value="1"/>
</dbReference>
<feature type="domain" description="HTH tetR-type" evidence="6">
    <location>
        <begin position="8"/>
        <end position="68"/>
    </location>
</feature>
<dbReference type="AlphaFoldDB" id="A0A328B7Q0"/>
<dbReference type="Pfam" id="PF00440">
    <property type="entry name" value="TetR_N"/>
    <property type="match status" value="1"/>
</dbReference>
<keyword evidence="4" id="KW-0804">Transcription</keyword>
<evidence type="ECO:0000256" key="1">
    <source>
        <dbReference type="ARBA" id="ARBA00022491"/>
    </source>
</evidence>
<keyword evidence="8" id="KW-1185">Reference proteome</keyword>
<dbReference type="SUPFAM" id="SSF46689">
    <property type="entry name" value="Homeodomain-like"/>
    <property type="match status" value="1"/>
</dbReference>
<dbReference type="InterPro" id="IPR041490">
    <property type="entry name" value="KstR2_TetR_C"/>
</dbReference>
<feature type="DNA-binding region" description="H-T-H motif" evidence="5">
    <location>
        <begin position="31"/>
        <end position="50"/>
    </location>
</feature>
<keyword evidence="1" id="KW-0678">Repressor</keyword>
<keyword evidence="3 5" id="KW-0238">DNA-binding</keyword>
<comment type="caution">
    <text evidence="7">The sequence shown here is derived from an EMBL/GenBank/DDBJ whole genome shotgun (WGS) entry which is preliminary data.</text>
</comment>
<dbReference type="InterPro" id="IPR050109">
    <property type="entry name" value="HTH-type_TetR-like_transc_reg"/>
</dbReference>
<evidence type="ECO:0000256" key="4">
    <source>
        <dbReference type="ARBA" id="ARBA00023163"/>
    </source>
</evidence>
<dbReference type="Pfam" id="PF17932">
    <property type="entry name" value="TetR_C_24"/>
    <property type="match status" value="1"/>
</dbReference>
<dbReference type="EMBL" id="QHKM01000009">
    <property type="protein sequence ID" value="RAK63450.1"/>
    <property type="molecule type" value="Genomic_DNA"/>
</dbReference>
<dbReference type="PANTHER" id="PTHR30055:SF175">
    <property type="entry name" value="HTH-TYPE TRANSCRIPTIONAL REPRESSOR KSTR2"/>
    <property type="match status" value="1"/>
</dbReference>
<dbReference type="OrthoDB" id="9814200at2"/>
<dbReference type="GO" id="GO:0000976">
    <property type="term" value="F:transcription cis-regulatory region binding"/>
    <property type="evidence" value="ECO:0007669"/>
    <property type="project" value="TreeGrafter"/>
</dbReference>
<organism evidence="7 8">
    <name type="scientific">Hymenobacter edaphi</name>
    <dbReference type="NCBI Taxonomy" id="2211146"/>
    <lineage>
        <taxon>Bacteria</taxon>
        <taxon>Pseudomonadati</taxon>
        <taxon>Bacteroidota</taxon>
        <taxon>Cytophagia</taxon>
        <taxon>Cytophagales</taxon>
        <taxon>Hymenobacteraceae</taxon>
        <taxon>Hymenobacter</taxon>
    </lineage>
</organism>
<protein>
    <submittedName>
        <fullName evidence="7">TetR/AcrR family transcriptional regulator</fullName>
    </submittedName>
</protein>
<dbReference type="GO" id="GO:0003700">
    <property type="term" value="F:DNA-binding transcription factor activity"/>
    <property type="evidence" value="ECO:0007669"/>
    <property type="project" value="TreeGrafter"/>
</dbReference>
<dbReference type="PROSITE" id="PS50977">
    <property type="entry name" value="HTH_TETR_2"/>
    <property type="match status" value="1"/>
</dbReference>
<dbReference type="InterPro" id="IPR001647">
    <property type="entry name" value="HTH_TetR"/>
</dbReference>
<accession>A0A328B7Q0</accession>
<dbReference type="InterPro" id="IPR036271">
    <property type="entry name" value="Tet_transcr_reg_TetR-rel_C_sf"/>
</dbReference>
<evidence type="ECO:0000256" key="3">
    <source>
        <dbReference type="ARBA" id="ARBA00023125"/>
    </source>
</evidence>
<dbReference type="Proteomes" id="UP000248553">
    <property type="component" value="Unassembled WGS sequence"/>
</dbReference>
<gene>
    <name evidence="7" type="ORF">DLM85_20815</name>
</gene>
<evidence type="ECO:0000259" key="6">
    <source>
        <dbReference type="PROSITE" id="PS50977"/>
    </source>
</evidence>
<dbReference type="Gene3D" id="1.10.10.60">
    <property type="entry name" value="Homeodomain-like"/>
    <property type="match status" value="1"/>
</dbReference>
<evidence type="ECO:0000313" key="8">
    <source>
        <dbReference type="Proteomes" id="UP000248553"/>
    </source>
</evidence>
<proteinExistence type="predicted"/>
<sequence>MESTPPTLSRKAQIDQTATALFRRRGYAATSMRELAAALGIEAGSIYSHIRSKEELLHRICFRVADEFMAGLRAATADDLAPAAVHLRLAIDSHVRVLIRDTDASAVFLHEWRHLSEPALSEFVQLQRGYEAAFRDMIARGVADGALRTPDPAFATLTLFASLTWLPNWYRPDGKLNPDQIAERLTDQLLGGLATDYNPTT</sequence>
<reference evidence="8" key="1">
    <citation type="submission" date="2018-05" db="EMBL/GenBank/DDBJ databases">
        <authorList>
            <person name="Nie L."/>
        </authorList>
    </citation>
    <scope>NUCLEOTIDE SEQUENCE [LARGE SCALE GENOMIC DNA]</scope>
    <source>
        <strain evidence="8">NL</strain>
    </source>
</reference>
<evidence type="ECO:0000313" key="7">
    <source>
        <dbReference type="EMBL" id="RAK63450.1"/>
    </source>
</evidence>
<evidence type="ECO:0000256" key="5">
    <source>
        <dbReference type="PROSITE-ProRule" id="PRU00335"/>
    </source>
</evidence>
<keyword evidence="2" id="KW-0805">Transcription regulation</keyword>
<evidence type="ECO:0000256" key="2">
    <source>
        <dbReference type="ARBA" id="ARBA00023015"/>
    </source>
</evidence>